<reference evidence="1 2" key="1">
    <citation type="submission" date="2024-01" db="EMBL/GenBank/DDBJ databases">
        <title>The complete chloroplast genome sequence of Lithospermum erythrorhizon: insights into the phylogenetic relationship among Boraginaceae species and the maternal lineages of purple gromwells.</title>
        <authorList>
            <person name="Okada T."/>
            <person name="Watanabe K."/>
        </authorList>
    </citation>
    <scope>NUCLEOTIDE SEQUENCE [LARGE SCALE GENOMIC DNA]</scope>
</reference>
<evidence type="ECO:0000313" key="1">
    <source>
        <dbReference type="EMBL" id="GAA0161778.1"/>
    </source>
</evidence>
<comment type="caution">
    <text evidence="1">The sequence shown here is derived from an EMBL/GenBank/DDBJ whole genome shotgun (WGS) entry which is preliminary data.</text>
</comment>
<gene>
    <name evidence="1" type="ORF">LIER_43579</name>
</gene>
<keyword evidence="2" id="KW-1185">Reference proteome</keyword>
<dbReference type="EMBL" id="BAABME010036495">
    <property type="protein sequence ID" value="GAA0161778.1"/>
    <property type="molecule type" value="Genomic_DNA"/>
</dbReference>
<protein>
    <submittedName>
        <fullName evidence="1">Uncharacterized protein</fullName>
    </submittedName>
</protein>
<sequence>MNNLEGSCCRTVFEDGVLKMSSSGRLLRLKSIFELRNCTHREGIETPRSRWGPDAPNQAILFGPVREPFETCSGGSSRPPVSMGSRWTRISTEFEAIRPIITTPPSADPVSPVPIPSVHVSPPATQSSMPSRMVTRSQTGYLKPKIIFSLATSTANYNSHHVPTSYSEAKQYAPWCQAMADEYTALA</sequence>
<organism evidence="1 2">
    <name type="scientific">Lithospermum erythrorhizon</name>
    <name type="common">Purple gromwell</name>
    <name type="synonym">Lithospermum officinale var. erythrorhizon</name>
    <dbReference type="NCBI Taxonomy" id="34254"/>
    <lineage>
        <taxon>Eukaryota</taxon>
        <taxon>Viridiplantae</taxon>
        <taxon>Streptophyta</taxon>
        <taxon>Embryophyta</taxon>
        <taxon>Tracheophyta</taxon>
        <taxon>Spermatophyta</taxon>
        <taxon>Magnoliopsida</taxon>
        <taxon>eudicotyledons</taxon>
        <taxon>Gunneridae</taxon>
        <taxon>Pentapetalae</taxon>
        <taxon>asterids</taxon>
        <taxon>lamiids</taxon>
        <taxon>Boraginales</taxon>
        <taxon>Boraginaceae</taxon>
        <taxon>Boraginoideae</taxon>
        <taxon>Lithospermeae</taxon>
        <taxon>Lithospermum</taxon>
    </lineage>
</organism>
<dbReference type="Proteomes" id="UP001454036">
    <property type="component" value="Unassembled WGS sequence"/>
</dbReference>
<name>A0AAV3QGW6_LITER</name>
<proteinExistence type="predicted"/>
<accession>A0AAV3QGW6</accession>
<evidence type="ECO:0000313" key="2">
    <source>
        <dbReference type="Proteomes" id="UP001454036"/>
    </source>
</evidence>
<dbReference type="AlphaFoldDB" id="A0AAV3QGW6"/>